<keyword evidence="6" id="KW-0732">Signal</keyword>
<dbReference type="RefSeq" id="WP_307242624.1">
    <property type="nucleotide sequence ID" value="NZ_JAUSUZ010000001.1"/>
</dbReference>
<dbReference type="GO" id="GO:0035435">
    <property type="term" value="P:phosphate ion transmembrane transport"/>
    <property type="evidence" value="ECO:0007669"/>
    <property type="project" value="InterPro"/>
</dbReference>
<dbReference type="InterPro" id="IPR050962">
    <property type="entry name" value="Phosphate-bind_PstS"/>
</dbReference>
<keyword evidence="2 4" id="KW-0813">Transport</keyword>
<evidence type="ECO:0000256" key="4">
    <source>
        <dbReference type="PIRNR" id="PIRNR002756"/>
    </source>
</evidence>
<dbReference type="Gene3D" id="3.40.190.10">
    <property type="entry name" value="Periplasmic binding protein-like II"/>
    <property type="match status" value="2"/>
</dbReference>
<evidence type="ECO:0000256" key="3">
    <source>
        <dbReference type="ARBA" id="ARBA00022592"/>
    </source>
</evidence>
<sequence>MKLHRHGALACLALTTTLALSACGSDNTETDAAAPGASAPAAANCATGTLNAQGSSAQKNAVAEWIKAYQTACAGSTINYEGSGSGAGINAFIAGTADFAGSDSALKEDQQPKADQRCAGNPAIHLPAVIGPIAVVFNVDGVEKLNLTPATLAKIFAGKVTKWNAPEIAADNAGVTLPDVTINPVHRSDESGTTENFTKYLAKVAEADWTYEAAKSWPADIKGGTGQKGSDGIASAVAGSAGSIGYVEMSFAENSDLNTAAIQNGAGEFTELTADAAGKTIEGAEVTGTGNDLKMSIDYATKTAGAYPIVLVTYEIACSAGNSADKLALIKGFLGYAASTEGQAALLELGYAPLPETVRAKVETAVAAIA</sequence>
<feature type="signal peptide" evidence="6">
    <location>
        <begin position="1"/>
        <end position="21"/>
    </location>
</feature>
<feature type="binding site" evidence="5">
    <location>
        <begin position="191"/>
        <end position="193"/>
    </location>
    <ligand>
        <name>phosphate</name>
        <dbReference type="ChEBI" id="CHEBI:43474"/>
    </ligand>
</feature>
<dbReference type="EMBL" id="JAUSUZ010000001">
    <property type="protein sequence ID" value="MDQ0368167.1"/>
    <property type="molecule type" value="Genomic_DNA"/>
</dbReference>
<protein>
    <recommendedName>
        <fullName evidence="4">Phosphate-binding protein</fullName>
    </recommendedName>
</protein>
<feature type="binding site" evidence="5">
    <location>
        <begin position="55"/>
        <end position="57"/>
    </location>
    <ligand>
        <name>phosphate</name>
        <dbReference type="ChEBI" id="CHEBI:43474"/>
    </ligand>
</feature>
<proteinExistence type="inferred from homology"/>
<comment type="similarity">
    <text evidence="1 4">Belongs to the PstS family.</text>
</comment>
<name>A0AAE3W3E0_9ACTN</name>
<dbReference type="PIRSF" id="PIRSF002756">
    <property type="entry name" value="PstS"/>
    <property type="match status" value="1"/>
</dbReference>
<keyword evidence="9" id="KW-1185">Reference proteome</keyword>
<evidence type="ECO:0000256" key="1">
    <source>
        <dbReference type="ARBA" id="ARBA00008725"/>
    </source>
</evidence>
<dbReference type="SUPFAM" id="SSF53850">
    <property type="entry name" value="Periplasmic binding protein-like II"/>
    <property type="match status" value="1"/>
</dbReference>
<dbReference type="PROSITE" id="PS51257">
    <property type="entry name" value="PROKAR_LIPOPROTEIN"/>
    <property type="match status" value="1"/>
</dbReference>
<dbReference type="InterPro" id="IPR005673">
    <property type="entry name" value="ABC_phos-bd_PstS"/>
</dbReference>
<dbReference type="CDD" id="cd13565">
    <property type="entry name" value="PBP2_PstS"/>
    <property type="match status" value="1"/>
</dbReference>
<dbReference type="Pfam" id="PF12849">
    <property type="entry name" value="PBP_like_2"/>
    <property type="match status" value="1"/>
</dbReference>
<feature type="chain" id="PRO_5041970263" description="Phosphate-binding protein" evidence="6">
    <location>
        <begin position="22"/>
        <end position="370"/>
    </location>
</feature>
<evidence type="ECO:0000256" key="6">
    <source>
        <dbReference type="SAM" id="SignalP"/>
    </source>
</evidence>
<feature type="binding site" evidence="5">
    <location>
        <position position="85"/>
    </location>
    <ligand>
        <name>phosphate</name>
        <dbReference type="ChEBI" id="CHEBI:43474"/>
    </ligand>
</feature>
<organism evidence="8 9">
    <name type="scientific">Catenuloplanes indicus</name>
    <dbReference type="NCBI Taxonomy" id="137267"/>
    <lineage>
        <taxon>Bacteria</taxon>
        <taxon>Bacillati</taxon>
        <taxon>Actinomycetota</taxon>
        <taxon>Actinomycetes</taxon>
        <taxon>Micromonosporales</taxon>
        <taxon>Micromonosporaceae</taxon>
        <taxon>Catenuloplanes</taxon>
    </lineage>
</organism>
<reference evidence="8 9" key="1">
    <citation type="submission" date="2023-07" db="EMBL/GenBank/DDBJ databases">
        <title>Sequencing the genomes of 1000 actinobacteria strains.</title>
        <authorList>
            <person name="Klenk H.-P."/>
        </authorList>
    </citation>
    <scope>NUCLEOTIDE SEQUENCE [LARGE SCALE GENOMIC DNA]</scope>
    <source>
        <strain evidence="8 9">DSM 44709</strain>
    </source>
</reference>
<feature type="binding site" evidence="5">
    <location>
        <position position="103"/>
    </location>
    <ligand>
        <name>phosphate</name>
        <dbReference type="ChEBI" id="CHEBI:43474"/>
    </ligand>
</feature>
<dbReference type="InterPro" id="IPR024370">
    <property type="entry name" value="PBP_domain"/>
</dbReference>
<dbReference type="NCBIfam" id="TIGR00975">
    <property type="entry name" value="3a0107s03"/>
    <property type="match status" value="1"/>
</dbReference>
<comment type="caution">
    <text evidence="8">The sequence shown here is derived from an EMBL/GenBank/DDBJ whole genome shotgun (WGS) entry which is preliminary data.</text>
</comment>
<gene>
    <name evidence="8" type="ORF">J2S42_004836</name>
</gene>
<accession>A0AAE3W3E0</accession>
<evidence type="ECO:0000256" key="5">
    <source>
        <dbReference type="PIRSR" id="PIRSR002756-1"/>
    </source>
</evidence>
<evidence type="ECO:0000313" key="8">
    <source>
        <dbReference type="EMBL" id="MDQ0368167.1"/>
    </source>
</evidence>
<evidence type="ECO:0000313" key="9">
    <source>
        <dbReference type="Proteomes" id="UP001240236"/>
    </source>
</evidence>
<dbReference type="GO" id="GO:0043190">
    <property type="term" value="C:ATP-binding cassette (ABC) transporter complex"/>
    <property type="evidence" value="ECO:0007669"/>
    <property type="project" value="InterPro"/>
</dbReference>
<dbReference type="Proteomes" id="UP001240236">
    <property type="component" value="Unassembled WGS sequence"/>
</dbReference>
<dbReference type="AlphaFoldDB" id="A0AAE3W3E0"/>
<feature type="domain" description="PBP" evidence="7">
    <location>
        <begin position="40"/>
        <end position="341"/>
    </location>
</feature>
<evidence type="ECO:0000259" key="7">
    <source>
        <dbReference type="Pfam" id="PF12849"/>
    </source>
</evidence>
<evidence type="ECO:0000256" key="2">
    <source>
        <dbReference type="ARBA" id="ARBA00022448"/>
    </source>
</evidence>
<keyword evidence="3 4" id="KW-0592">Phosphate transport</keyword>
<dbReference type="PANTHER" id="PTHR42996">
    <property type="entry name" value="PHOSPHATE-BINDING PROTEIN PSTS"/>
    <property type="match status" value="1"/>
</dbReference>
<dbReference type="PANTHER" id="PTHR42996:SF1">
    <property type="entry name" value="PHOSPHATE-BINDING PROTEIN PSTS"/>
    <property type="match status" value="1"/>
</dbReference>
<dbReference type="GO" id="GO:0042301">
    <property type="term" value="F:phosphate ion binding"/>
    <property type="evidence" value="ECO:0007669"/>
    <property type="project" value="InterPro"/>
</dbReference>